<keyword evidence="2" id="KW-1185">Reference proteome</keyword>
<name>A0ABQ9U0N3_SAGOE</name>
<dbReference type="Pfam" id="PF15759">
    <property type="entry name" value="TMEM108"/>
    <property type="match status" value="1"/>
</dbReference>
<dbReference type="EMBL" id="JASSZA010000017">
    <property type="protein sequence ID" value="KAK2090330.1"/>
    <property type="molecule type" value="Genomic_DNA"/>
</dbReference>
<proteinExistence type="predicted"/>
<dbReference type="PANTHER" id="PTHR28673">
    <property type="entry name" value="TRANSMEMBRANE PROTEIN 108"/>
    <property type="match status" value="1"/>
</dbReference>
<evidence type="ECO:0000313" key="1">
    <source>
        <dbReference type="EMBL" id="KAK2090330.1"/>
    </source>
</evidence>
<dbReference type="PANTHER" id="PTHR28673:SF1">
    <property type="entry name" value="TRANSMEMBRANE PROTEIN 108"/>
    <property type="match status" value="1"/>
</dbReference>
<evidence type="ECO:0000313" key="2">
    <source>
        <dbReference type="Proteomes" id="UP001266305"/>
    </source>
</evidence>
<comment type="caution">
    <text evidence="1">The sequence shown here is derived from an EMBL/GenBank/DDBJ whole genome shotgun (WGS) entry which is preliminary data.</text>
</comment>
<organism evidence="1 2">
    <name type="scientific">Saguinus oedipus</name>
    <name type="common">Cotton-top tamarin</name>
    <name type="synonym">Oedipomidas oedipus</name>
    <dbReference type="NCBI Taxonomy" id="9490"/>
    <lineage>
        <taxon>Eukaryota</taxon>
        <taxon>Metazoa</taxon>
        <taxon>Chordata</taxon>
        <taxon>Craniata</taxon>
        <taxon>Vertebrata</taxon>
        <taxon>Euteleostomi</taxon>
        <taxon>Mammalia</taxon>
        <taxon>Eutheria</taxon>
        <taxon>Euarchontoglires</taxon>
        <taxon>Primates</taxon>
        <taxon>Haplorrhini</taxon>
        <taxon>Platyrrhini</taxon>
        <taxon>Cebidae</taxon>
        <taxon>Callitrichinae</taxon>
        <taxon>Saguinus</taxon>
    </lineage>
</organism>
<dbReference type="InterPro" id="IPR031508">
    <property type="entry name" value="TMEM108"/>
</dbReference>
<reference evidence="1 2" key="1">
    <citation type="submission" date="2023-05" db="EMBL/GenBank/DDBJ databases">
        <title>B98-5 Cell Line De Novo Hybrid Assembly: An Optical Mapping Approach.</title>
        <authorList>
            <person name="Kananen K."/>
            <person name="Auerbach J.A."/>
            <person name="Kautto E."/>
            <person name="Blachly J.S."/>
        </authorList>
    </citation>
    <scope>NUCLEOTIDE SEQUENCE [LARGE SCALE GENOMIC DNA]</scope>
    <source>
        <strain evidence="1">B95-8</strain>
        <tissue evidence="1">Cell line</tissue>
    </source>
</reference>
<protein>
    <submittedName>
        <fullName evidence="1">Uncharacterized protein</fullName>
    </submittedName>
</protein>
<dbReference type="Proteomes" id="UP001266305">
    <property type="component" value="Unassembled WGS sequence"/>
</dbReference>
<sequence>MLHLLRRCRQQNTGLGLYRQNWDAQKDQLSEPRSPANGDYRDTGMVLVNPFCQETLFVGNDQVSEI</sequence>
<gene>
    <name evidence="1" type="ORF">P7K49_031586</name>
</gene>
<accession>A0ABQ9U0N3</accession>